<dbReference type="InterPro" id="IPR036612">
    <property type="entry name" value="KH_dom_type_1_sf"/>
</dbReference>
<evidence type="ECO:0000259" key="4">
    <source>
        <dbReference type="SMART" id="SM00322"/>
    </source>
</evidence>
<evidence type="ECO:0000256" key="2">
    <source>
        <dbReference type="PROSITE-ProRule" id="PRU00117"/>
    </source>
</evidence>
<feature type="region of interest" description="Disordered" evidence="3">
    <location>
        <begin position="1044"/>
        <end position="1094"/>
    </location>
</feature>
<dbReference type="AlphaFoldDB" id="A0A1X2HQD5"/>
<dbReference type="GO" id="GO:0005737">
    <property type="term" value="C:cytoplasm"/>
    <property type="evidence" value="ECO:0007669"/>
    <property type="project" value="TreeGrafter"/>
</dbReference>
<sequence>MEGQLASFSFCYAPPASNEYVITNENEGETLRSELRDTCEAAMSRHCCQIALAAAPDATLPSIKPHAPLVDTPTDYNLTLTGPYTTVMAARGDLLQNCPLKINVTVKIPVKDCPPTAVLQKHFATIENETQTNISLVLPPAHRSSLISEHRVSIVITGLPDHAEHARVRILVTLDEIAKLHSDILRVPLKLHNLICGRKRAGLQPIIDETLTSIYFPSPFADLESIMETAAVTDGGATPLMEEMAPPIYITGDQVSVSRVKDMLSKLAVQKAKSMYHKDAVLHGRKLDWMLLHRRDELRKIMHDNGSFIAFPPLGSVEGGDSVTVYAENRVNAERTLRSLNFLACSVYQACFFYNNRDTAIYGAETGGVPNFFSNMPSVSSLMAQLSRLSGAEVMYKSEPGCIEVLGTERAVRNVYQRLNEIPFLKMFHCSSVFNVELSNEQREFISGKKSGKINKIMKTSGARIKFIPFSDYNFVIEVESTSLAKALDGLTMLQEELPAEISFFVPEAYHKRIIGVGGKNIQRIMKKYGVYVKFSNAEEFAALGGYYDNEDNVVARTPMKNQINLDNLRHAVMELVNPRDKDFATQTVLIPFRMQRPLLREHGAYLSELTKKTNTRIMWPDDELANDAVTLVGPEAQVGQAAQMLRAIVPEVYELRVPRSSALTAALISETFQETIVAKFDREFGIHVDVHSAPPPPPSMSSSSPSPTTTTTPVTTTAPAATTSSSSTASDQQQSSPQPAQQTGNTAAASAPTSPSRSTPASSPTIVSDTDYVIPLKLNMSSLEFLPTALELLIGYLQKHHVTLYDTTTPKASLATTPSSSSARMTSSATTPRVKSPVPLVDSFSHFGSKVLPSMLPSEHPRPHSSFSGFSLFDYPASNDFTASPSPFEPWNNFRDLSSGGSPTMAPSAAAAAAAAASASASAGPSPSTSRRADNIRAIFDNSPADDNKHRMSMPAVIGSQRGLAAPFRATAGPTSVTAAGNPSNASAGSAINNMDIWLNPSHHQPSTSSLNAFGMDMGGFSSGSGASTPSVFNDFYQTYPSVGRNTNQNQQNQQHSHFASNIYPTSSSSTGSNNSLQSAGHQDDRSMNFKRC</sequence>
<keyword evidence="6" id="KW-1185">Reference proteome</keyword>
<gene>
    <name evidence="5" type="ORF">BCR43DRAFT_454235</name>
</gene>
<proteinExistence type="predicted"/>
<keyword evidence="2" id="KW-0694">RNA-binding</keyword>
<evidence type="ECO:0000256" key="3">
    <source>
        <dbReference type="SAM" id="MobiDB-lite"/>
    </source>
</evidence>
<dbReference type="InterPro" id="IPR004088">
    <property type="entry name" value="KH_dom_type_1"/>
</dbReference>
<dbReference type="Proteomes" id="UP000242180">
    <property type="component" value="Unassembled WGS sequence"/>
</dbReference>
<feature type="compositionally biased region" description="Basic and acidic residues" evidence="3">
    <location>
        <begin position="1083"/>
        <end position="1094"/>
    </location>
</feature>
<dbReference type="Pfam" id="PF00013">
    <property type="entry name" value="KH_1"/>
    <property type="match status" value="1"/>
</dbReference>
<evidence type="ECO:0000313" key="5">
    <source>
        <dbReference type="EMBL" id="ORZ01603.1"/>
    </source>
</evidence>
<evidence type="ECO:0000313" key="6">
    <source>
        <dbReference type="Proteomes" id="UP000242180"/>
    </source>
</evidence>
<accession>A0A1X2HQD5</accession>
<dbReference type="OrthoDB" id="271862at2759"/>
<feature type="compositionally biased region" description="Low complexity" evidence="3">
    <location>
        <begin position="701"/>
        <end position="766"/>
    </location>
</feature>
<feature type="domain" description="K Homology" evidence="4">
    <location>
        <begin position="583"/>
        <end position="651"/>
    </location>
</feature>
<feature type="region of interest" description="Disordered" evidence="3">
    <location>
        <begin position="689"/>
        <end position="768"/>
    </location>
</feature>
<feature type="domain" description="K Homology" evidence="4">
    <location>
        <begin position="428"/>
        <end position="496"/>
    </location>
</feature>
<comment type="caution">
    <text evidence="5">The sequence shown here is derived from an EMBL/GenBank/DDBJ whole genome shotgun (WGS) entry which is preliminary data.</text>
</comment>
<dbReference type="InParanoid" id="A0A1X2HQD5"/>
<dbReference type="CDD" id="cd22453">
    <property type="entry name" value="KH-I_MUG60_like"/>
    <property type="match status" value="1"/>
</dbReference>
<feature type="domain" description="K Homology" evidence="4">
    <location>
        <begin position="179"/>
        <end position="269"/>
    </location>
</feature>
<name>A0A1X2HQD5_SYNRA</name>
<dbReference type="Gene3D" id="3.30.1370.10">
    <property type="entry name" value="K Homology domain, type 1"/>
    <property type="match status" value="3"/>
</dbReference>
<dbReference type="STRING" id="13706.A0A1X2HQD5"/>
<evidence type="ECO:0000256" key="1">
    <source>
        <dbReference type="ARBA" id="ARBA00022737"/>
    </source>
</evidence>
<reference evidence="5 6" key="1">
    <citation type="submission" date="2016-07" db="EMBL/GenBank/DDBJ databases">
        <title>Pervasive Adenine N6-methylation of Active Genes in Fungi.</title>
        <authorList>
            <consortium name="DOE Joint Genome Institute"/>
            <person name="Mondo S.J."/>
            <person name="Dannebaum R.O."/>
            <person name="Kuo R.C."/>
            <person name="Labutti K."/>
            <person name="Haridas S."/>
            <person name="Kuo A."/>
            <person name="Salamov A."/>
            <person name="Ahrendt S.R."/>
            <person name="Lipzen A."/>
            <person name="Sullivan W."/>
            <person name="Andreopoulos W.B."/>
            <person name="Clum A."/>
            <person name="Lindquist E."/>
            <person name="Daum C."/>
            <person name="Ramamoorthy G.K."/>
            <person name="Gryganskyi A."/>
            <person name="Culley D."/>
            <person name="Magnuson J.K."/>
            <person name="James T.Y."/>
            <person name="O'Malley M.A."/>
            <person name="Stajich J.E."/>
            <person name="Spatafora J.W."/>
            <person name="Visel A."/>
            <person name="Grigoriev I.V."/>
        </authorList>
    </citation>
    <scope>NUCLEOTIDE SEQUENCE [LARGE SCALE GENOMIC DNA]</scope>
    <source>
        <strain evidence="5 6">NRRL 2496</strain>
    </source>
</reference>
<dbReference type="InterPro" id="IPR004087">
    <property type="entry name" value="KH_dom"/>
</dbReference>
<dbReference type="SMART" id="SM00322">
    <property type="entry name" value="KH"/>
    <property type="match status" value="4"/>
</dbReference>
<dbReference type="PROSITE" id="PS50084">
    <property type="entry name" value="KH_TYPE_1"/>
    <property type="match status" value="2"/>
</dbReference>
<dbReference type="SUPFAM" id="SSF54791">
    <property type="entry name" value="Eukaryotic type KH-domain (KH-domain type I)"/>
    <property type="match status" value="3"/>
</dbReference>
<feature type="domain" description="K Homology" evidence="4">
    <location>
        <begin position="498"/>
        <end position="578"/>
    </location>
</feature>
<protein>
    <recommendedName>
        <fullName evidence="4">K Homology domain-containing protein</fullName>
    </recommendedName>
</protein>
<dbReference type="GO" id="GO:0003729">
    <property type="term" value="F:mRNA binding"/>
    <property type="evidence" value="ECO:0007669"/>
    <property type="project" value="TreeGrafter"/>
</dbReference>
<keyword evidence="1" id="KW-0677">Repeat</keyword>
<organism evidence="5 6">
    <name type="scientific">Syncephalastrum racemosum</name>
    <name type="common">Filamentous fungus</name>
    <dbReference type="NCBI Taxonomy" id="13706"/>
    <lineage>
        <taxon>Eukaryota</taxon>
        <taxon>Fungi</taxon>
        <taxon>Fungi incertae sedis</taxon>
        <taxon>Mucoromycota</taxon>
        <taxon>Mucoromycotina</taxon>
        <taxon>Mucoromycetes</taxon>
        <taxon>Mucorales</taxon>
        <taxon>Syncephalastraceae</taxon>
        <taxon>Syncephalastrum</taxon>
    </lineage>
</organism>
<dbReference type="InterPro" id="IPR056553">
    <property type="entry name" value="KH_Mug60-KHD4"/>
</dbReference>
<feature type="compositionally biased region" description="Polar residues" evidence="3">
    <location>
        <begin position="1057"/>
        <end position="1066"/>
    </location>
</feature>
<dbReference type="PANTHER" id="PTHR10627">
    <property type="entry name" value="SCP160"/>
    <property type="match status" value="1"/>
</dbReference>
<dbReference type="EMBL" id="MCGN01000002">
    <property type="protein sequence ID" value="ORZ01603.1"/>
    <property type="molecule type" value="Genomic_DNA"/>
</dbReference>
<dbReference type="Pfam" id="PF24563">
    <property type="entry name" value="KH_Mug60-KHD4"/>
    <property type="match status" value="1"/>
</dbReference>
<dbReference type="PANTHER" id="PTHR10627:SF76">
    <property type="entry name" value="KH DOMAIN-CONTAINING PROTEIN YLL032C"/>
    <property type="match status" value="1"/>
</dbReference>
<feature type="compositionally biased region" description="Low complexity" evidence="3">
    <location>
        <begin position="811"/>
        <end position="834"/>
    </location>
</feature>
<feature type="region of interest" description="Disordered" evidence="3">
    <location>
        <begin position="811"/>
        <end position="835"/>
    </location>
</feature>
<dbReference type="OMA" id="CHIAISA"/>
<feature type="compositionally biased region" description="Low complexity" evidence="3">
    <location>
        <begin position="1067"/>
        <end position="1077"/>
    </location>
</feature>